<dbReference type="InterPro" id="IPR013618">
    <property type="entry name" value="TMTC_DUF1736"/>
</dbReference>
<feature type="domain" description="DUF1736" evidence="6">
    <location>
        <begin position="352"/>
        <end position="424"/>
    </location>
</feature>
<keyword evidence="2" id="KW-0802">TPR repeat</keyword>
<evidence type="ECO:0000313" key="8">
    <source>
        <dbReference type="Proteomes" id="UP000038009"/>
    </source>
</evidence>
<keyword evidence="1" id="KW-0677">Repeat</keyword>
<dbReference type="PANTHER" id="PTHR44227:SF3">
    <property type="entry name" value="PROTEIN O-MANNOSYL-TRANSFERASE TMTC4"/>
    <property type="match status" value="1"/>
</dbReference>
<dbReference type="VEuPathDB" id="TriTrypDB:Lsey_0175_0040"/>
<keyword evidence="3 5" id="KW-0472">Membrane</keyword>
<feature type="transmembrane region" description="Helical" evidence="5">
    <location>
        <begin position="127"/>
        <end position="148"/>
    </location>
</feature>
<feature type="transmembrane region" description="Helical" evidence="5">
    <location>
        <begin position="477"/>
        <end position="496"/>
    </location>
</feature>
<keyword evidence="8" id="KW-1185">Reference proteome</keyword>
<evidence type="ECO:0000313" key="7">
    <source>
        <dbReference type="EMBL" id="KPI85624.1"/>
    </source>
</evidence>
<dbReference type="GO" id="GO:0000030">
    <property type="term" value="F:mannosyltransferase activity"/>
    <property type="evidence" value="ECO:0007669"/>
    <property type="project" value="TreeGrafter"/>
</dbReference>
<evidence type="ECO:0000256" key="5">
    <source>
        <dbReference type="SAM" id="Phobius"/>
    </source>
</evidence>
<proteinExistence type="predicted"/>
<dbReference type="GO" id="GO:0005783">
    <property type="term" value="C:endoplasmic reticulum"/>
    <property type="evidence" value="ECO:0007669"/>
    <property type="project" value="TreeGrafter"/>
</dbReference>
<dbReference type="OMA" id="QYCHIHT"/>
<evidence type="ECO:0000259" key="6">
    <source>
        <dbReference type="Pfam" id="PF08409"/>
    </source>
</evidence>
<organism evidence="7 8">
    <name type="scientific">Leptomonas seymouri</name>
    <dbReference type="NCBI Taxonomy" id="5684"/>
    <lineage>
        <taxon>Eukaryota</taxon>
        <taxon>Discoba</taxon>
        <taxon>Euglenozoa</taxon>
        <taxon>Kinetoplastea</taxon>
        <taxon>Metakinetoplastina</taxon>
        <taxon>Trypanosomatida</taxon>
        <taxon>Trypanosomatidae</taxon>
        <taxon>Leishmaniinae</taxon>
        <taxon>Leptomonas</taxon>
    </lineage>
</organism>
<dbReference type="GO" id="GO:0030968">
    <property type="term" value="P:endoplasmic reticulum unfolded protein response"/>
    <property type="evidence" value="ECO:0007669"/>
    <property type="project" value="TreeGrafter"/>
</dbReference>
<comment type="caution">
    <text evidence="7">The sequence shown here is derived from an EMBL/GenBank/DDBJ whole genome shotgun (WGS) entry which is preliminary data.</text>
</comment>
<dbReference type="Proteomes" id="UP000038009">
    <property type="component" value="Unassembled WGS sequence"/>
</dbReference>
<feature type="transmembrane region" description="Helical" evidence="5">
    <location>
        <begin position="276"/>
        <end position="293"/>
    </location>
</feature>
<name>A0A0N1IJE2_LEPSE</name>
<dbReference type="GO" id="GO:0035269">
    <property type="term" value="P:protein O-linked glycosylation via mannose"/>
    <property type="evidence" value="ECO:0007669"/>
    <property type="project" value="TreeGrafter"/>
</dbReference>
<dbReference type="InterPro" id="IPR052346">
    <property type="entry name" value="O-mannosyl-transferase_TMTC"/>
</dbReference>
<feature type="compositionally biased region" description="Acidic residues" evidence="4">
    <location>
        <begin position="721"/>
        <end position="732"/>
    </location>
</feature>
<dbReference type="EMBL" id="LJSK01000175">
    <property type="protein sequence ID" value="KPI85624.1"/>
    <property type="molecule type" value="Genomic_DNA"/>
</dbReference>
<evidence type="ECO:0000256" key="3">
    <source>
        <dbReference type="ARBA" id="ARBA00023136"/>
    </source>
</evidence>
<protein>
    <recommendedName>
        <fullName evidence="6">DUF1736 domain-containing protein</fullName>
    </recommendedName>
</protein>
<feature type="transmembrane region" description="Helical" evidence="5">
    <location>
        <begin position="203"/>
        <end position="222"/>
    </location>
</feature>
<feature type="compositionally biased region" description="Low complexity" evidence="4">
    <location>
        <begin position="10"/>
        <end position="19"/>
    </location>
</feature>
<feature type="transmembrane region" description="Helical" evidence="5">
    <location>
        <begin position="323"/>
        <end position="340"/>
    </location>
</feature>
<sequence>MSAARSRGKAATSDAATARASEEVKSTKHPVWRLAFSADIQIFSFLFLVAACVFSNGVRGELTFDDHLAIERNHDAYADKLPLSQLFFHDFWGKALDRIESNGSYRPITVLTFRAQHWLMGYRHSPVFLHCFNYIVGFLNACLVFYLARLYIYVIVPSPALLSERANTPSFTAVLTSPLHAVPLVASLLYIVHPVHVDAVTSIVGRCELLYCFFGLVGFFCVHRYLNQADESISLNGGCHGGQRVGKQDGNRGPKAAVQAVNEDHKRGDRASTRVFTSRYVIFSFYALLLSILCKDSAITFTAVYGVHACVMYVCDRCEKRRMFLVLGAALVELASYLVFRRRFIGSVDLERSPLLRQTENPQYFVPKGLFHWLSIRWVIQVKNMELLFFPTSLCCEYSFNCIPHLYNLHDPRVPYFFVVTAAVIAALLIILYGTFVHRSRVAFIGLVSFLWIAIPYAPVSHLFIAVGTFIAERCLYVPSIGAVLLIAFLVAAPGLRRGVVPYYFYALFLLCVGWGVFAHRRNYDWLDDEQLFRAALRTCPSSGKSHAQLAARLSMREQHATPEILELAKRSMELDPNLRDGYYYLAVHELNDNQNISKAYEYLRLCVNDFFTAASCQRAFNEVRAMLYPAMTEVEQLVDDASLIKLDSQKAMSLRQAAIFALQKDKKPCLAEALLEEALDRWNNSKLYWISDQVQRQAGEQIYCNALYWYVQSTTLCEESADEDESDDEESASSAAGTRGIDAYKNARRPGRPNAAGAARKAVEFSDRTRMCYTDWHNALTEPKYYRPTYPLRMTQFLTLSDSTMNALERYLNFTERDTTERTAVLLAMIDVSVRQFCHISDLLNDKEVLKHISSLFKGEMQALKQGFLGFRQSRLPQLRALRRELKFTKSLNATHQAKLRETLVVSECSVDLSFLAL</sequence>
<feature type="transmembrane region" description="Helical" evidence="5">
    <location>
        <begin position="503"/>
        <end position="520"/>
    </location>
</feature>
<feature type="transmembrane region" description="Helical" evidence="5">
    <location>
        <begin position="416"/>
        <end position="436"/>
    </location>
</feature>
<feature type="transmembrane region" description="Helical" evidence="5">
    <location>
        <begin position="443"/>
        <end position="471"/>
    </location>
</feature>
<evidence type="ECO:0000256" key="1">
    <source>
        <dbReference type="ARBA" id="ARBA00022737"/>
    </source>
</evidence>
<keyword evidence="5" id="KW-0812">Transmembrane</keyword>
<evidence type="ECO:0000256" key="2">
    <source>
        <dbReference type="ARBA" id="ARBA00022803"/>
    </source>
</evidence>
<dbReference type="AlphaFoldDB" id="A0A0N1IJE2"/>
<reference evidence="7 8" key="1">
    <citation type="journal article" date="2015" name="PLoS Pathog.">
        <title>Leptomonas seymouri: Adaptations to the Dixenous Life Cycle Analyzed by Genome Sequencing, Transcriptome Profiling and Co-infection with Leishmania donovani.</title>
        <authorList>
            <person name="Kraeva N."/>
            <person name="Butenko A."/>
            <person name="Hlavacova J."/>
            <person name="Kostygov A."/>
            <person name="Myskova J."/>
            <person name="Grybchuk D."/>
            <person name="Lestinova T."/>
            <person name="Votypka J."/>
            <person name="Volf P."/>
            <person name="Opperdoes F."/>
            <person name="Flegontov P."/>
            <person name="Lukes J."/>
            <person name="Yurchenko V."/>
        </authorList>
    </citation>
    <scope>NUCLEOTIDE SEQUENCE [LARGE SCALE GENOMIC DNA]</scope>
    <source>
        <strain evidence="7 8">ATCC 30220</strain>
    </source>
</reference>
<accession>A0A0N1IJE2</accession>
<gene>
    <name evidence="7" type="ORF">ABL78_5305</name>
</gene>
<feature type="transmembrane region" description="Helical" evidence="5">
    <location>
        <begin position="169"/>
        <end position="191"/>
    </location>
</feature>
<feature type="region of interest" description="Disordered" evidence="4">
    <location>
        <begin position="721"/>
        <end position="761"/>
    </location>
</feature>
<dbReference type="OrthoDB" id="19588at2759"/>
<keyword evidence="5" id="KW-1133">Transmembrane helix</keyword>
<evidence type="ECO:0000256" key="4">
    <source>
        <dbReference type="SAM" id="MobiDB-lite"/>
    </source>
</evidence>
<dbReference type="PANTHER" id="PTHR44227">
    <property type="match status" value="1"/>
</dbReference>
<dbReference type="Pfam" id="PF08409">
    <property type="entry name" value="TMTC_DUF1736"/>
    <property type="match status" value="1"/>
</dbReference>
<feature type="region of interest" description="Disordered" evidence="4">
    <location>
        <begin position="1"/>
        <end position="21"/>
    </location>
</feature>